<feature type="domain" description="Hemerythrin-like" evidence="1">
    <location>
        <begin position="5"/>
        <end position="138"/>
    </location>
</feature>
<feature type="domain" description="DUF2249" evidence="2">
    <location>
        <begin position="151"/>
        <end position="220"/>
    </location>
</feature>
<evidence type="ECO:0000313" key="3">
    <source>
        <dbReference type="EMBL" id="HEG91077.1"/>
    </source>
</evidence>
<evidence type="ECO:0000259" key="1">
    <source>
        <dbReference type="Pfam" id="PF01814"/>
    </source>
</evidence>
<dbReference type="EMBL" id="DSIY01000159">
    <property type="protein sequence ID" value="HEG91077.1"/>
    <property type="molecule type" value="Genomic_DNA"/>
</dbReference>
<dbReference type="Pfam" id="PF10006">
    <property type="entry name" value="DUF2249"/>
    <property type="match status" value="1"/>
</dbReference>
<dbReference type="InterPro" id="IPR018720">
    <property type="entry name" value="DUF2249"/>
</dbReference>
<protein>
    <submittedName>
        <fullName evidence="3">DUF2249 domain-containing protein</fullName>
    </submittedName>
</protein>
<comment type="caution">
    <text evidence="3">The sequence shown here is derived from an EMBL/GenBank/DDBJ whole genome shotgun (WGS) entry which is preliminary data.</text>
</comment>
<reference evidence="3" key="1">
    <citation type="journal article" date="2020" name="mSystems">
        <title>Genome- and Community-Level Interaction Insights into Carbon Utilization and Element Cycling Functions of Hydrothermarchaeota in Hydrothermal Sediment.</title>
        <authorList>
            <person name="Zhou Z."/>
            <person name="Liu Y."/>
            <person name="Xu W."/>
            <person name="Pan J."/>
            <person name="Luo Z.H."/>
            <person name="Li M."/>
        </authorList>
    </citation>
    <scope>NUCLEOTIDE SEQUENCE [LARGE SCALE GENOMIC DNA]</scope>
    <source>
        <strain evidence="3">SpSt-210</strain>
    </source>
</reference>
<dbReference type="InterPro" id="IPR012312">
    <property type="entry name" value="Hemerythrin-like"/>
</dbReference>
<dbReference type="Pfam" id="PF01814">
    <property type="entry name" value="Hemerythrin"/>
    <property type="match status" value="1"/>
</dbReference>
<accession>A0A831X7C8</accession>
<name>A0A831X7C8_9BACT</name>
<gene>
    <name evidence="3" type="ORF">ENP34_06510</name>
</gene>
<dbReference type="AlphaFoldDB" id="A0A831X7C8"/>
<proteinExistence type="predicted"/>
<evidence type="ECO:0000259" key="2">
    <source>
        <dbReference type="Pfam" id="PF10006"/>
    </source>
</evidence>
<organism evidence="3">
    <name type="scientific">Thermorudis peleae</name>
    <dbReference type="NCBI Taxonomy" id="1382356"/>
    <lineage>
        <taxon>Bacteria</taxon>
        <taxon>Pseudomonadati</taxon>
        <taxon>Thermomicrobiota</taxon>
        <taxon>Thermomicrobia</taxon>
        <taxon>Thermomicrobia incertae sedis</taxon>
        <taxon>Thermorudis</taxon>
    </lineage>
</organism>
<sequence>MPLTTEMIRRHHRELYAELEALMPEERPEGEPAADPRAVVHFLREELLPHAAEEEREVYDVVDALAGAPFRVTEPMRLDHVAIGAGVERLSSLAQQMETATESERALLSRRFWQEADRLGSIIRLHFEKEELAYLPLLEQREGAEPADAEVLDVREVPPARRHDLIFGAYARLRPGESFILVNDHAPRPLYYQFQAEHAGEFTWEYLEQGPEVWRVRIGRP</sequence>
<dbReference type="Gene3D" id="1.20.120.520">
    <property type="entry name" value="nmb1532 protein domain like"/>
    <property type="match status" value="1"/>
</dbReference>